<name>A0A7E4W1P8_PANRE</name>
<organism evidence="4 5">
    <name type="scientific">Panagrellus redivivus</name>
    <name type="common">Microworm</name>
    <dbReference type="NCBI Taxonomy" id="6233"/>
    <lineage>
        <taxon>Eukaryota</taxon>
        <taxon>Metazoa</taxon>
        <taxon>Ecdysozoa</taxon>
        <taxon>Nematoda</taxon>
        <taxon>Chromadorea</taxon>
        <taxon>Rhabditida</taxon>
        <taxon>Tylenchina</taxon>
        <taxon>Panagrolaimomorpha</taxon>
        <taxon>Panagrolaimoidea</taxon>
        <taxon>Panagrolaimidae</taxon>
        <taxon>Panagrellus</taxon>
    </lineage>
</organism>
<evidence type="ECO:0000256" key="1">
    <source>
        <dbReference type="SAM" id="MobiDB-lite"/>
    </source>
</evidence>
<sequence>MLLDMRPSFTVTVFLICSCVSIVASQSYRKSTQLKTELLSNLNRHSDPSSGELELLGDSNKHSFETVEKADTTPEPKVPLPEFVNRFTTAVPPLSGFMNLFQPPSSFPGLTSLFNGILPIPLASTTAAPLPQMRIQPLPPFAAGFRQAPMTTPIPIPVTLPTLLPPFMIPNGVMEGNSDQFGSDNQDDRAGRPVFVNATSVTTTTTAAEPRKTLTDAVVENIRDWRQKFYKAFKKLKPKIKSESARITATTTTTEAPLDIQTLSPVPLHRPATNAIVIEDPNAAEVDKNKQVLNTRRNPNFLSEQKVKTFARDSKGRIVRLFGVESSGYRWNDTNTNGFIPLPEPPILPAQNIDVGPVYIPAARPTTAPPPGYGVSYSRYNTPAPAIDPVLANYVAAPLPAPPPSNVYTVKMPSPPAVAPIPPNPSDAHLTREVEAAEYSDEQSESEPEPEQPCDDCSPQQPSNDYYPESGITANGILENNEKCNSMRLRYIIEESIIEGDAETSKRTIQERAENEVGIFYNVICGTGFFSYIAHTDEFCQASSMGINCYVFSPVCSVRPEVMVSGIARRKLKAKKAMRRAVVNKN</sequence>
<dbReference type="InterPro" id="IPR007284">
    <property type="entry name" value="Ground-like_dom"/>
</dbReference>
<reference evidence="4" key="1">
    <citation type="journal article" date="2013" name="Genetics">
        <title>The draft genome and transcriptome of Panagrellus redivivus are shaped by the harsh demands of a free-living lifestyle.</title>
        <authorList>
            <person name="Srinivasan J."/>
            <person name="Dillman A.R."/>
            <person name="Macchietto M.G."/>
            <person name="Heikkinen L."/>
            <person name="Lakso M."/>
            <person name="Fracchia K.M."/>
            <person name="Antoshechkin I."/>
            <person name="Mortazavi A."/>
            <person name="Wong G."/>
            <person name="Sternberg P.W."/>
        </authorList>
    </citation>
    <scope>NUCLEOTIDE SEQUENCE [LARGE SCALE GENOMIC DNA]</scope>
    <source>
        <strain evidence="4">MT8872</strain>
    </source>
</reference>
<feature type="chain" id="PRO_5029013028" evidence="2">
    <location>
        <begin position="26"/>
        <end position="586"/>
    </location>
</feature>
<evidence type="ECO:0000313" key="4">
    <source>
        <dbReference type="Proteomes" id="UP000492821"/>
    </source>
</evidence>
<feature type="signal peptide" evidence="2">
    <location>
        <begin position="1"/>
        <end position="25"/>
    </location>
</feature>
<reference evidence="5" key="2">
    <citation type="submission" date="2020-10" db="UniProtKB">
        <authorList>
            <consortium name="WormBaseParasite"/>
        </authorList>
    </citation>
    <scope>IDENTIFICATION</scope>
</reference>
<keyword evidence="2" id="KW-0732">Signal</keyword>
<dbReference type="AlphaFoldDB" id="A0A7E4W1P8"/>
<dbReference type="PROSITE" id="PS51257">
    <property type="entry name" value="PROKAR_LIPOPROTEIN"/>
    <property type="match status" value="1"/>
</dbReference>
<evidence type="ECO:0000313" key="5">
    <source>
        <dbReference type="WBParaSite" id="Pan_g5937.t1"/>
    </source>
</evidence>
<feature type="domain" description="Ground-like" evidence="3">
    <location>
        <begin position="482"/>
        <end position="552"/>
    </location>
</feature>
<evidence type="ECO:0000256" key="2">
    <source>
        <dbReference type="SAM" id="SignalP"/>
    </source>
</evidence>
<dbReference type="WBParaSite" id="Pan_g5937.t1">
    <property type="protein sequence ID" value="Pan_g5937.t1"/>
    <property type="gene ID" value="Pan_g5937"/>
</dbReference>
<feature type="compositionally biased region" description="Acidic residues" evidence="1">
    <location>
        <begin position="436"/>
        <end position="454"/>
    </location>
</feature>
<accession>A0A7E4W1P8</accession>
<dbReference type="Proteomes" id="UP000492821">
    <property type="component" value="Unassembled WGS sequence"/>
</dbReference>
<dbReference type="Pfam" id="PF04155">
    <property type="entry name" value="Ground-like"/>
    <property type="match status" value="1"/>
</dbReference>
<evidence type="ECO:0000259" key="3">
    <source>
        <dbReference type="Pfam" id="PF04155"/>
    </source>
</evidence>
<keyword evidence="4" id="KW-1185">Reference proteome</keyword>
<protein>
    <submittedName>
        <fullName evidence="5">Ground-like domain-containing protein</fullName>
    </submittedName>
</protein>
<proteinExistence type="predicted"/>
<feature type="region of interest" description="Disordered" evidence="1">
    <location>
        <begin position="435"/>
        <end position="472"/>
    </location>
</feature>